<sequence>MLHSSEPDPTNARHTVKRRAAGRTAPLLVLLLMAAAGCSSGSTAQDPEPTTADTPCPVTTVDAGSAVPTALDDMGDGHRWHGADDLWVDPPVAPGSVVRGDSSDSSDSDDSDDSDDGYRTKYASVTLDERGRMTDSAGPPKVSAERVDGSGTAHASTGGFATADKGDRLRRWWPTVIHFTDAGCWAVTEVLGPTTVRFVISVPTS</sequence>
<dbReference type="AlphaFoldDB" id="A0AAU3GM42"/>
<dbReference type="EMBL" id="CP109535">
    <property type="protein sequence ID" value="WTY94251.1"/>
    <property type="molecule type" value="Genomic_DNA"/>
</dbReference>
<feature type="region of interest" description="Disordered" evidence="1">
    <location>
        <begin position="1"/>
        <end position="20"/>
    </location>
</feature>
<feature type="signal peptide" evidence="2">
    <location>
        <begin position="1"/>
        <end position="44"/>
    </location>
</feature>
<reference evidence="3" key="1">
    <citation type="submission" date="2022-10" db="EMBL/GenBank/DDBJ databases">
        <title>The complete genomes of actinobacterial strains from the NBC collection.</title>
        <authorList>
            <person name="Joergensen T.S."/>
            <person name="Alvarez Arevalo M."/>
            <person name="Sterndorff E.B."/>
            <person name="Faurdal D."/>
            <person name="Vuksanovic O."/>
            <person name="Mourched A.-S."/>
            <person name="Charusanti P."/>
            <person name="Shaw S."/>
            <person name="Blin K."/>
            <person name="Weber T."/>
        </authorList>
    </citation>
    <scope>NUCLEOTIDE SEQUENCE</scope>
    <source>
        <strain evidence="3">NBC_01401</strain>
    </source>
</reference>
<proteinExistence type="predicted"/>
<accession>A0AAU3GM42</accession>
<feature type="chain" id="PRO_5043368064" description="Lipoprotein" evidence="2">
    <location>
        <begin position="45"/>
        <end position="205"/>
    </location>
</feature>
<evidence type="ECO:0000313" key="3">
    <source>
        <dbReference type="EMBL" id="WTY94251.1"/>
    </source>
</evidence>
<feature type="compositionally biased region" description="Basic and acidic residues" evidence="1">
    <location>
        <begin position="75"/>
        <end position="84"/>
    </location>
</feature>
<gene>
    <name evidence="3" type="ORF">OG626_04740</name>
</gene>
<feature type="compositionally biased region" description="Acidic residues" evidence="1">
    <location>
        <begin position="104"/>
        <end position="115"/>
    </location>
</feature>
<feature type="region of interest" description="Disordered" evidence="1">
    <location>
        <begin position="39"/>
        <end position="159"/>
    </location>
</feature>
<evidence type="ECO:0008006" key="4">
    <source>
        <dbReference type="Google" id="ProtNLM"/>
    </source>
</evidence>
<protein>
    <recommendedName>
        <fullName evidence="4">Lipoprotein</fullName>
    </recommendedName>
</protein>
<keyword evidence="2" id="KW-0732">Signal</keyword>
<name>A0AAU3GM42_9ACTN</name>
<evidence type="ECO:0000256" key="2">
    <source>
        <dbReference type="SAM" id="SignalP"/>
    </source>
</evidence>
<evidence type="ECO:0000256" key="1">
    <source>
        <dbReference type="SAM" id="MobiDB-lite"/>
    </source>
</evidence>
<organism evidence="3">
    <name type="scientific">Streptomyces sp. NBC_01401</name>
    <dbReference type="NCBI Taxonomy" id="2903854"/>
    <lineage>
        <taxon>Bacteria</taxon>
        <taxon>Bacillati</taxon>
        <taxon>Actinomycetota</taxon>
        <taxon>Actinomycetes</taxon>
        <taxon>Kitasatosporales</taxon>
        <taxon>Streptomycetaceae</taxon>
        <taxon>Streptomyces</taxon>
    </lineage>
</organism>